<sequence length="283" mass="33751">MPILFCIERNGRWRCNMKIYKRDYTILTKEEINEWEIIKEKEVVNKSRNTFGKRNKYREYPVAVRHYESLFPNNHLDIVDLQKIDQLSELAEEFHELIDNSTSNERSILNWIREKSAYFIIASIMKGPYNFGHHDAFIFPEFQLGNSYQVDYLLVGRNSGGYEFIFVELEHPNKHITLTNGHLGDAIRKGERQVIDWKYWLEANYATLYETFNKYKDPKKSLPVEFMKYDSTRIHYAVIAGRRNDFNEKTYQLKRQKKTEGILLLHYDNLYDSAKALIGESTY</sequence>
<organism evidence="2 3">
    <name type="scientific">Lysinibacillus telephonicus</name>
    <dbReference type="NCBI Taxonomy" id="1714840"/>
    <lineage>
        <taxon>Bacteria</taxon>
        <taxon>Bacillati</taxon>
        <taxon>Bacillota</taxon>
        <taxon>Bacilli</taxon>
        <taxon>Bacillales</taxon>
        <taxon>Bacillaceae</taxon>
        <taxon>Lysinibacillus</taxon>
    </lineage>
</organism>
<gene>
    <name evidence="2" type="ORF">EKG35_07965</name>
</gene>
<evidence type="ECO:0000313" key="3">
    <source>
        <dbReference type="Proteomes" id="UP000276349"/>
    </source>
</evidence>
<reference evidence="2 3" key="1">
    <citation type="submission" date="2018-12" db="EMBL/GenBank/DDBJ databases">
        <authorList>
            <person name="Yu L."/>
        </authorList>
    </citation>
    <scope>NUCLEOTIDE SEQUENCE [LARGE SCALE GENOMIC DNA]</scope>
    <source>
        <strain evidence="2 3">S5H2222</strain>
    </source>
</reference>
<dbReference type="OrthoDB" id="1358919at2"/>
<name>A0A431UT45_9BACI</name>
<feature type="domain" description="Shedu protein SduA C-terminal" evidence="1">
    <location>
        <begin position="119"/>
        <end position="271"/>
    </location>
</feature>
<evidence type="ECO:0000259" key="1">
    <source>
        <dbReference type="Pfam" id="PF14082"/>
    </source>
</evidence>
<dbReference type="AlphaFoldDB" id="A0A431UT45"/>
<dbReference type="InterPro" id="IPR025359">
    <property type="entry name" value="SduA_C"/>
</dbReference>
<dbReference type="EMBL" id="RXNR01000017">
    <property type="protein sequence ID" value="RTQ93683.1"/>
    <property type="molecule type" value="Genomic_DNA"/>
</dbReference>
<proteinExistence type="predicted"/>
<dbReference type="Pfam" id="PF14082">
    <property type="entry name" value="SduA_C"/>
    <property type="match status" value="1"/>
</dbReference>
<evidence type="ECO:0000313" key="2">
    <source>
        <dbReference type="EMBL" id="RTQ93683.1"/>
    </source>
</evidence>
<comment type="caution">
    <text evidence="2">The sequence shown here is derived from an EMBL/GenBank/DDBJ whole genome shotgun (WGS) entry which is preliminary data.</text>
</comment>
<dbReference type="Proteomes" id="UP000276349">
    <property type="component" value="Unassembled WGS sequence"/>
</dbReference>
<accession>A0A431UT45</accession>
<keyword evidence="3" id="KW-1185">Reference proteome</keyword>
<protein>
    <submittedName>
        <fullName evidence="2">DUF4263 domain-containing protein</fullName>
    </submittedName>
</protein>